<dbReference type="OrthoDB" id="9894375at2759"/>
<keyword evidence="5 7" id="KW-1133">Transmembrane helix</keyword>
<keyword evidence="4 7" id="KW-0812">Transmembrane</keyword>
<organism evidence="9">
    <name type="scientific">Dendroctonus ponderosae</name>
    <name type="common">Mountain pine beetle</name>
    <dbReference type="NCBI Taxonomy" id="77166"/>
    <lineage>
        <taxon>Eukaryota</taxon>
        <taxon>Metazoa</taxon>
        <taxon>Ecdysozoa</taxon>
        <taxon>Arthropoda</taxon>
        <taxon>Hexapoda</taxon>
        <taxon>Insecta</taxon>
        <taxon>Pterygota</taxon>
        <taxon>Neoptera</taxon>
        <taxon>Endopterygota</taxon>
        <taxon>Coleoptera</taxon>
        <taxon>Polyphaga</taxon>
        <taxon>Cucujiformia</taxon>
        <taxon>Curculionidae</taxon>
        <taxon>Scolytinae</taxon>
        <taxon>Dendroctonus</taxon>
    </lineage>
</organism>
<dbReference type="Gene3D" id="1.20.1070.10">
    <property type="entry name" value="Rhodopsin 7-helix transmembrane proteins"/>
    <property type="match status" value="1"/>
</dbReference>
<dbReference type="PANTHER" id="PTHR22750">
    <property type="entry name" value="G-PROTEIN COUPLED RECEPTOR"/>
    <property type="match status" value="1"/>
</dbReference>
<dbReference type="SUPFAM" id="SSF81321">
    <property type="entry name" value="Family A G protein-coupled receptor-like"/>
    <property type="match status" value="1"/>
</dbReference>
<evidence type="ECO:0000256" key="2">
    <source>
        <dbReference type="ARBA" id="ARBA00010663"/>
    </source>
</evidence>
<evidence type="ECO:0000313" key="11">
    <source>
        <dbReference type="Proteomes" id="UP000030742"/>
    </source>
</evidence>
<dbReference type="OMA" id="ITLNCEY"/>
<feature type="domain" description="G-protein coupled receptors family 1 profile" evidence="8">
    <location>
        <begin position="1"/>
        <end position="141"/>
    </location>
</feature>
<evidence type="ECO:0000256" key="6">
    <source>
        <dbReference type="ARBA" id="ARBA00023136"/>
    </source>
</evidence>
<keyword evidence="6 7" id="KW-0472">Membrane</keyword>
<feature type="transmembrane region" description="Helical" evidence="7">
    <location>
        <begin position="71"/>
        <end position="95"/>
    </location>
</feature>
<evidence type="ECO:0000313" key="10">
    <source>
        <dbReference type="EMBL" id="ERL87286.1"/>
    </source>
</evidence>
<dbReference type="PROSITE" id="PS51257">
    <property type="entry name" value="PROKAR_LIPOPROTEIN"/>
    <property type="match status" value="1"/>
</dbReference>
<reference evidence="9 11" key="1">
    <citation type="journal article" date="2013" name="Genome Biol.">
        <title>Draft genome of the mountain pine beetle, Dendroctonus ponderosae Hopkins, a major forest pest.</title>
        <authorList>
            <person name="Keeling C.I."/>
            <person name="Yuen M.M."/>
            <person name="Liao N.Y."/>
            <person name="Docking T.R."/>
            <person name="Chan S.K."/>
            <person name="Taylor G.A."/>
            <person name="Palmquist D.L."/>
            <person name="Jackman S.D."/>
            <person name="Nguyen A."/>
            <person name="Li M."/>
            <person name="Henderson H."/>
            <person name="Janes J.K."/>
            <person name="Zhao Y."/>
            <person name="Pandoh P."/>
            <person name="Moore R."/>
            <person name="Sperling F.A."/>
            <person name="Huber D.P."/>
            <person name="Birol I."/>
            <person name="Jones S.J."/>
            <person name="Bohlmann J."/>
        </authorList>
    </citation>
    <scope>NUCLEOTIDE SEQUENCE</scope>
</reference>
<dbReference type="Pfam" id="PF00001">
    <property type="entry name" value="7tm_1"/>
    <property type="match status" value="1"/>
</dbReference>
<gene>
    <name evidence="10" type="ORF">D910_04681</name>
    <name evidence="9" type="ORF">YQE_09648</name>
</gene>
<accession>N6U5A7</accession>
<feature type="transmembrane region" description="Helical" evidence="7">
    <location>
        <begin position="115"/>
        <end position="136"/>
    </location>
</feature>
<dbReference type="InterPro" id="IPR000276">
    <property type="entry name" value="GPCR_Rhodpsn"/>
</dbReference>
<sequence length="154" mass="17795">MDTFSFRITYSSLFFVPIFIMMSCYSHILLVVKKQQNRWNNLSRIGSKRIKGKPSEKLTKERKQLEGNVRAIYTTLLIVGSCVIGWTPALLIYTMTCTVGCYISGENIITLNCEYPYPILALRLIDNILIILKMLANPIIYSIRMREIKVQYSN</sequence>
<evidence type="ECO:0000256" key="4">
    <source>
        <dbReference type="ARBA" id="ARBA00022692"/>
    </source>
</evidence>
<dbReference type="GO" id="GO:0004930">
    <property type="term" value="F:G protein-coupled receptor activity"/>
    <property type="evidence" value="ECO:0007669"/>
    <property type="project" value="InterPro"/>
</dbReference>
<dbReference type="PROSITE" id="PS50262">
    <property type="entry name" value="G_PROTEIN_RECEP_F1_2"/>
    <property type="match status" value="1"/>
</dbReference>
<dbReference type="HOGENOM" id="CLU_1706068_0_0_1"/>
<dbReference type="EMBL" id="KB631929">
    <property type="protein sequence ID" value="ERL87286.1"/>
    <property type="molecule type" value="Genomic_DNA"/>
</dbReference>
<dbReference type="GO" id="GO:0005886">
    <property type="term" value="C:plasma membrane"/>
    <property type="evidence" value="ECO:0007669"/>
    <property type="project" value="UniProtKB-SubCell"/>
</dbReference>
<comment type="subcellular location">
    <subcellularLocation>
        <location evidence="1">Cell membrane</location>
        <topology evidence="1">Multi-pass membrane protein</topology>
    </subcellularLocation>
</comment>
<dbReference type="InterPro" id="IPR017452">
    <property type="entry name" value="GPCR_Rhodpsn_7TM"/>
</dbReference>
<evidence type="ECO:0000259" key="8">
    <source>
        <dbReference type="PROSITE" id="PS50262"/>
    </source>
</evidence>
<feature type="transmembrane region" description="Helical" evidence="7">
    <location>
        <begin position="12"/>
        <end position="32"/>
    </location>
</feature>
<evidence type="ECO:0000256" key="5">
    <source>
        <dbReference type="ARBA" id="ARBA00022989"/>
    </source>
</evidence>
<feature type="non-terminal residue" evidence="9">
    <location>
        <position position="1"/>
    </location>
</feature>
<comment type="similarity">
    <text evidence="2">Belongs to the G-protein coupled receptor 1 family.</text>
</comment>
<dbReference type="Proteomes" id="UP000030742">
    <property type="component" value="Unassembled WGS sequence"/>
</dbReference>
<dbReference type="EMBL" id="KB741135">
    <property type="protein sequence ID" value="ENN73752.1"/>
    <property type="molecule type" value="Genomic_DNA"/>
</dbReference>
<dbReference type="PRINTS" id="PR00237">
    <property type="entry name" value="GPCRRHODOPSN"/>
</dbReference>
<evidence type="ECO:0000313" key="9">
    <source>
        <dbReference type="EMBL" id="ENN73752.1"/>
    </source>
</evidence>
<evidence type="ECO:0000256" key="1">
    <source>
        <dbReference type="ARBA" id="ARBA00004651"/>
    </source>
</evidence>
<keyword evidence="3" id="KW-1003">Cell membrane</keyword>
<evidence type="ECO:0000256" key="3">
    <source>
        <dbReference type="ARBA" id="ARBA00022475"/>
    </source>
</evidence>
<dbReference type="AlphaFoldDB" id="N6U5A7"/>
<evidence type="ECO:0000256" key="7">
    <source>
        <dbReference type="SAM" id="Phobius"/>
    </source>
</evidence>
<proteinExistence type="inferred from homology"/>
<protein>
    <recommendedName>
        <fullName evidence="8">G-protein coupled receptors family 1 profile domain-containing protein</fullName>
    </recommendedName>
</protein>
<name>N6U5A7_DENPD</name>